<evidence type="ECO:0000256" key="1">
    <source>
        <dbReference type="ARBA" id="ARBA00004127"/>
    </source>
</evidence>
<evidence type="ECO:0000256" key="2">
    <source>
        <dbReference type="ARBA" id="ARBA00022692"/>
    </source>
</evidence>
<dbReference type="Proteomes" id="UP000621454">
    <property type="component" value="Unassembled WGS sequence"/>
</dbReference>
<feature type="transmembrane region" description="Helical" evidence="5">
    <location>
        <begin position="37"/>
        <end position="54"/>
    </location>
</feature>
<dbReference type="InterPro" id="IPR003807">
    <property type="entry name" value="DUF202"/>
</dbReference>
<sequence>MQAERTALAWSRTGLVLSALMIVVTVKVALHQEDRQSTALFFAGATAASVVIFVSGIRRCRLVSSGTDPAPARLWIIVSASGTATLIVAVLMALCVT</sequence>
<proteinExistence type="predicted"/>
<comment type="subcellular location">
    <subcellularLocation>
        <location evidence="1">Endomembrane system</location>
        <topology evidence="1">Multi-pass membrane protein</topology>
    </subcellularLocation>
</comment>
<evidence type="ECO:0000256" key="3">
    <source>
        <dbReference type="ARBA" id="ARBA00022989"/>
    </source>
</evidence>
<reference evidence="7" key="1">
    <citation type="journal article" date="2014" name="Int. J. Syst. Evol. Microbiol.">
        <title>Complete genome sequence of Corynebacterium casei LMG S-19264T (=DSM 44701T), isolated from a smear-ripened cheese.</title>
        <authorList>
            <consortium name="US DOE Joint Genome Institute (JGI-PGF)"/>
            <person name="Walter F."/>
            <person name="Albersmeier A."/>
            <person name="Kalinowski J."/>
            <person name="Ruckert C."/>
        </authorList>
    </citation>
    <scope>NUCLEOTIDE SEQUENCE</scope>
    <source>
        <strain evidence="7">CGMCC 1.12827</strain>
    </source>
</reference>
<keyword evidence="4 5" id="KW-0472">Membrane</keyword>
<organism evidence="7 8">
    <name type="scientific">Gordonia jinhuaensis</name>
    <dbReference type="NCBI Taxonomy" id="1517702"/>
    <lineage>
        <taxon>Bacteria</taxon>
        <taxon>Bacillati</taxon>
        <taxon>Actinomycetota</taxon>
        <taxon>Actinomycetes</taxon>
        <taxon>Mycobacteriales</taxon>
        <taxon>Gordoniaceae</taxon>
        <taxon>Gordonia</taxon>
    </lineage>
</organism>
<evidence type="ECO:0000256" key="4">
    <source>
        <dbReference type="ARBA" id="ARBA00023136"/>
    </source>
</evidence>
<keyword evidence="3 5" id="KW-1133">Transmembrane helix</keyword>
<gene>
    <name evidence="7" type="ORF">GCM10011489_39220</name>
</gene>
<dbReference type="EMBL" id="BMGC01000068">
    <property type="protein sequence ID" value="GGB48245.1"/>
    <property type="molecule type" value="Genomic_DNA"/>
</dbReference>
<feature type="transmembrane region" description="Helical" evidence="5">
    <location>
        <begin position="74"/>
        <end position="96"/>
    </location>
</feature>
<feature type="transmembrane region" description="Helical" evidence="5">
    <location>
        <begin position="12"/>
        <end position="30"/>
    </location>
</feature>
<dbReference type="Pfam" id="PF02656">
    <property type="entry name" value="DUF202"/>
    <property type="match status" value="1"/>
</dbReference>
<keyword evidence="2 5" id="KW-0812">Transmembrane</keyword>
<accession>A0A916TJI4</accession>
<keyword evidence="8" id="KW-1185">Reference proteome</keyword>
<protein>
    <recommendedName>
        <fullName evidence="6">DUF202 domain-containing protein</fullName>
    </recommendedName>
</protein>
<name>A0A916TJI4_9ACTN</name>
<evidence type="ECO:0000259" key="6">
    <source>
        <dbReference type="Pfam" id="PF02656"/>
    </source>
</evidence>
<dbReference type="AlphaFoldDB" id="A0A916TJI4"/>
<evidence type="ECO:0000313" key="8">
    <source>
        <dbReference type="Proteomes" id="UP000621454"/>
    </source>
</evidence>
<reference evidence="7" key="2">
    <citation type="submission" date="2020-09" db="EMBL/GenBank/DDBJ databases">
        <authorList>
            <person name="Sun Q."/>
            <person name="Zhou Y."/>
        </authorList>
    </citation>
    <scope>NUCLEOTIDE SEQUENCE</scope>
    <source>
        <strain evidence="7">CGMCC 1.12827</strain>
    </source>
</reference>
<evidence type="ECO:0000313" key="7">
    <source>
        <dbReference type="EMBL" id="GGB48245.1"/>
    </source>
</evidence>
<evidence type="ECO:0000256" key="5">
    <source>
        <dbReference type="SAM" id="Phobius"/>
    </source>
</evidence>
<feature type="domain" description="DUF202" evidence="6">
    <location>
        <begin position="1"/>
        <end position="61"/>
    </location>
</feature>
<comment type="caution">
    <text evidence="7">The sequence shown here is derived from an EMBL/GenBank/DDBJ whole genome shotgun (WGS) entry which is preliminary data.</text>
</comment>
<dbReference type="GO" id="GO:0012505">
    <property type="term" value="C:endomembrane system"/>
    <property type="evidence" value="ECO:0007669"/>
    <property type="project" value="UniProtKB-SubCell"/>
</dbReference>